<keyword evidence="7" id="KW-0998">Cell outer membrane</keyword>
<keyword evidence="4" id="KW-0812">Transmembrane</keyword>
<dbReference type="SUPFAM" id="SSF56935">
    <property type="entry name" value="Porins"/>
    <property type="match status" value="1"/>
</dbReference>
<dbReference type="Gene3D" id="2.40.160.60">
    <property type="entry name" value="Outer membrane protein transport protein (OMPP1/FadL/TodX)"/>
    <property type="match status" value="1"/>
</dbReference>
<dbReference type="GO" id="GO:0015483">
    <property type="term" value="F:long-chain fatty acid transporting porin activity"/>
    <property type="evidence" value="ECO:0007669"/>
    <property type="project" value="TreeGrafter"/>
</dbReference>
<dbReference type="PANTHER" id="PTHR35093">
    <property type="entry name" value="OUTER MEMBRANE PROTEIN NMB0088-RELATED"/>
    <property type="match status" value="1"/>
</dbReference>
<evidence type="ECO:0000256" key="1">
    <source>
        <dbReference type="ARBA" id="ARBA00004571"/>
    </source>
</evidence>
<dbReference type="Pfam" id="PF03349">
    <property type="entry name" value="Toluene_X"/>
    <property type="match status" value="1"/>
</dbReference>
<evidence type="ECO:0000256" key="4">
    <source>
        <dbReference type="ARBA" id="ARBA00022692"/>
    </source>
</evidence>
<evidence type="ECO:0008006" key="11">
    <source>
        <dbReference type="Google" id="ProtNLM"/>
    </source>
</evidence>
<feature type="chain" id="PRO_5014862549" description="Aromatic hydrocarbon degradation protein" evidence="8">
    <location>
        <begin position="23"/>
        <end position="544"/>
    </location>
</feature>
<protein>
    <recommendedName>
        <fullName evidence="11">Aromatic hydrocarbon degradation protein</fullName>
    </recommendedName>
</protein>
<dbReference type="GO" id="GO:0009279">
    <property type="term" value="C:cell outer membrane"/>
    <property type="evidence" value="ECO:0007669"/>
    <property type="project" value="UniProtKB-SubCell"/>
</dbReference>
<evidence type="ECO:0000256" key="3">
    <source>
        <dbReference type="ARBA" id="ARBA00022452"/>
    </source>
</evidence>
<keyword evidence="10" id="KW-1185">Reference proteome</keyword>
<evidence type="ECO:0000256" key="5">
    <source>
        <dbReference type="ARBA" id="ARBA00022729"/>
    </source>
</evidence>
<organism evidence="9 10">
    <name type="scientific">Ketobacter alkanivorans</name>
    <dbReference type="NCBI Taxonomy" id="1917421"/>
    <lineage>
        <taxon>Bacteria</taxon>
        <taxon>Pseudomonadati</taxon>
        <taxon>Pseudomonadota</taxon>
        <taxon>Gammaproteobacteria</taxon>
        <taxon>Pseudomonadales</taxon>
        <taxon>Ketobacteraceae</taxon>
        <taxon>Ketobacter</taxon>
    </lineage>
</organism>
<dbReference type="EMBL" id="CP022684">
    <property type="protein sequence ID" value="AUM13230.1"/>
    <property type="molecule type" value="Genomic_DNA"/>
</dbReference>
<dbReference type="KEGG" id="kak:Kalk_12695"/>
<evidence type="ECO:0000256" key="6">
    <source>
        <dbReference type="ARBA" id="ARBA00023136"/>
    </source>
</evidence>
<evidence type="ECO:0000256" key="8">
    <source>
        <dbReference type="SAM" id="SignalP"/>
    </source>
</evidence>
<evidence type="ECO:0000256" key="7">
    <source>
        <dbReference type="ARBA" id="ARBA00023237"/>
    </source>
</evidence>
<evidence type="ECO:0000313" key="9">
    <source>
        <dbReference type="EMBL" id="AUM13230.1"/>
    </source>
</evidence>
<proteinExistence type="inferred from homology"/>
<reference evidence="10" key="1">
    <citation type="submission" date="2017-08" db="EMBL/GenBank/DDBJ databases">
        <title>Direct submision.</title>
        <authorList>
            <person name="Kim S.-J."/>
            <person name="Rhee S.-K."/>
        </authorList>
    </citation>
    <scope>NUCLEOTIDE SEQUENCE [LARGE SCALE GENOMIC DNA]</scope>
    <source>
        <strain evidence="10">GI5</strain>
    </source>
</reference>
<dbReference type="InterPro" id="IPR005017">
    <property type="entry name" value="OMPP1/FadL/TodX"/>
</dbReference>
<accession>A0A2K9LLV1</accession>
<evidence type="ECO:0000313" key="10">
    <source>
        <dbReference type="Proteomes" id="UP000235116"/>
    </source>
</evidence>
<dbReference type="AlphaFoldDB" id="A0A2K9LLV1"/>
<dbReference type="Proteomes" id="UP000235116">
    <property type="component" value="Chromosome"/>
</dbReference>
<dbReference type="PANTHER" id="PTHR35093:SF8">
    <property type="entry name" value="OUTER MEMBRANE PROTEIN NMB0088-RELATED"/>
    <property type="match status" value="1"/>
</dbReference>
<comment type="subcellular location">
    <subcellularLocation>
        <location evidence="1">Cell outer membrane</location>
        <topology evidence="1">Multi-pass membrane protein</topology>
    </subcellularLocation>
</comment>
<keyword evidence="5 8" id="KW-0732">Signal</keyword>
<comment type="similarity">
    <text evidence="2">Belongs to the OmpP1/FadL family.</text>
</comment>
<evidence type="ECO:0000256" key="2">
    <source>
        <dbReference type="ARBA" id="ARBA00008163"/>
    </source>
</evidence>
<keyword evidence="3" id="KW-1134">Transmembrane beta strand</keyword>
<keyword evidence="6" id="KW-0472">Membrane</keyword>
<name>A0A2K9LLV1_9GAMM</name>
<sequence length="544" mass="58907">MMTTIRIVATALAALLATPASAVLTDSLTIGNAKAISLGHAVTADPPGIDAIHFNPAGLADLKGRQSHLKVVAGTFAIDMAFGDYDPETAATVEGYRNQAYYDEGYYFNDALNSKSTTEGASLMLPVFGMTDVPILLAPLGGASYSPAGSDITFATNVYSPMMVGFYRAEDDPGRWIGQRMSFMQITYFSPSFAYQVNDEFSFGAAMTFNYGGVGFELPFRGGNPSIFGLGELQATTLDCANTDTGNPRPTDFLCGGTFTPYEELGYLAMEVETPMAIGFNVGLLWRPTSWLSFGMSYVAPIPMTLEGEFTWTSSDSWLGFMLPLAQSSLYGSLENLVQVLGYSLPDTSTVTEGKATLDIEMPELFNLGTSIQVTPEVKLNVDYKFSGWSSWQDLPLEFSKPINFLRLAEFVGESTRNALVFPLGLEDTWNWAVGMEYQWSDQLALRVGVEDRPTSLPSGGYTPLLPMGSGKLYGAGFSLKLEGGGVMDMGVAYFKNSLDMPSGTSPLGNDTDPLNFIYNPFFGTDIKTDLSVLLLEFSISQPF</sequence>
<gene>
    <name evidence="9" type="ORF">Kalk_12695</name>
</gene>
<feature type="signal peptide" evidence="8">
    <location>
        <begin position="1"/>
        <end position="22"/>
    </location>
</feature>